<dbReference type="OrthoDB" id="1831768at2759"/>
<gene>
    <name evidence="1" type="ORF">Acr_01g0000320</name>
</gene>
<dbReference type="GO" id="GO:0004518">
    <property type="term" value="F:nuclease activity"/>
    <property type="evidence" value="ECO:0007669"/>
    <property type="project" value="TreeGrafter"/>
</dbReference>
<dbReference type="GO" id="GO:0005634">
    <property type="term" value="C:nucleus"/>
    <property type="evidence" value="ECO:0007669"/>
    <property type="project" value="TreeGrafter"/>
</dbReference>
<evidence type="ECO:0000313" key="1">
    <source>
        <dbReference type="EMBL" id="GFY80223.1"/>
    </source>
</evidence>
<name>A0A7J0E142_9ERIC</name>
<dbReference type="Proteomes" id="UP000585474">
    <property type="component" value="Unassembled WGS sequence"/>
</dbReference>
<evidence type="ECO:0000313" key="2">
    <source>
        <dbReference type="Proteomes" id="UP000585474"/>
    </source>
</evidence>
<dbReference type="GO" id="GO:0006402">
    <property type="term" value="P:mRNA catabolic process"/>
    <property type="evidence" value="ECO:0007669"/>
    <property type="project" value="TreeGrafter"/>
</dbReference>
<proteinExistence type="predicted"/>
<dbReference type="PANTHER" id="PTHR12302">
    <property type="entry name" value="EBNA2 BINDING PROTEIN P100"/>
    <property type="match status" value="1"/>
</dbReference>
<keyword evidence="2" id="KW-1185">Reference proteome</keyword>
<protein>
    <submittedName>
        <fullName evidence="1">TUDOR-SN protein 1</fullName>
    </submittedName>
</protein>
<comment type="caution">
    <text evidence="1">The sequence shown here is derived from an EMBL/GenBank/DDBJ whole genome shotgun (WGS) entry which is preliminary data.</text>
</comment>
<organism evidence="1 2">
    <name type="scientific">Actinidia rufa</name>
    <dbReference type="NCBI Taxonomy" id="165716"/>
    <lineage>
        <taxon>Eukaryota</taxon>
        <taxon>Viridiplantae</taxon>
        <taxon>Streptophyta</taxon>
        <taxon>Embryophyta</taxon>
        <taxon>Tracheophyta</taxon>
        <taxon>Spermatophyta</taxon>
        <taxon>Magnoliopsida</taxon>
        <taxon>eudicotyledons</taxon>
        <taxon>Gunneridae</taxon>
        <taxon>Pentapetalae</taxon>
        <taxon>asterids</taxon>
        <taxon>Ericales</taxon>
        <taxon>Actinidiaceae</taxon>
        <taxon>Actinidia</taxon>
    </lineage>
</organism>
<dbReference type="PANTHER" id="PTHR12302:SF2">
    <property type="entry name" value="STAPHYLOCOCCAL NUCLEASE DOMAIN-CONTAINING PROTEIN 1"/>
    <property type="match status" value="1"/>
</dbReference>
<sequence length="388" mass="41924">MIPSLSHSQWNLPPSAIGDSSNFDAMGLLASKEGSSMHATVKQAPSMGRRAPPKTVVIPEISSNELNGEASTKVHAPLTSEQRLEASAGSTTEVTRDPCGRKVKHFTEIRVLNTSSVDKFSNLIGSVYYPDGELVKDLALELIENSYESISQVSGVSKSKSLEEMKNLLPMPGKQKNFFKPVSLAVSAAAGPPDSRVMDLGSVFLASPVKAEGDNASTPALPTRGCQERSKHYDALLSSESRAIAGKKGIHSSKDSPAMHIADLATIEVETVDRTGTFLGSMWESKTNRVVTLLQAGLGKLQTSFDTDRIPDARLLAQYGRTLLKERKFPPVLLLTVGVSHEWPGFSAGVKFDPSDVERLLNVEWKIQNCISVIHGVNLSLLDTAKTW</sequence>
<dbReference type="AlphaFoldDB" id="A0A7J0E142"/>
<dbReference type="GO" id="GO:0003723">
    <property type="term" value="F:RNA binding"/>
    <property type="evidence" value="ECO:0007669"/>
    <property type="project" value="TreeGrafter"/>
</dbReference>
<dbReference type="InterPro" id="IPR035437">
    <property type="entry name" value="SNase_OB-fold_sf"/>
</dbReference>
<accession>A0A7J0E142</accession>
<dbReference type="Gene3D" id="2.40.50.90">
    <property type="match status" value="1"/>
</dbReference>
<reference evidence="1 2" key="1">
    <citation type="submission" date="2019-07" db="EMBL/GenBank/DDBJ databases">
        <title>De Novo Assembly of kiwifruit Actinidia rufa.</title>
        <authorList>
            <person name="Sugita-Konishi S."/>
            <person name="Sato K."/>
            <person name="Mori E."/>
            <person name="Abe Y."/>
            <person name="Kisaki G."/>
            <person name="Hamano K."/>
            <person name="Suezawa K."/>
            <person name="Otani M."/>
            <person name="Fukuda T."/>
            <person name="Manabe T."/>
            <person name="Gomi K."/>
            <person name="Tabuchi M."/>
            <person name="Akimitsu K."/>
            <person name="Kataoka I."/>
        </authorList>
    </citation>
    <scope>NUCLEOTIDE SEQUENCE [LARGE SCALE GENOMIC DNA]</scope>
    <source>
        <strain evidence="2">cv. Fuchu</strain>
    </source>
</reference>
<dbReference type="GO" id="GO:0005829">
    <property type="term" value="C:cytosol"/>
    <property type="evidence" value="ECO:0007669"/>
    <property type="project" value="TreeGrafter"/>
</dbReference>
<dbReference type="EMBL" id="BJWL01000001">
    <property type="protein sequence ID" value="GFY80223.1"/>
    <property type="molecule type" value="Genomic_DNA"/>
</dbReference>